<evidence type="ECO:0000256" key="1">
    <source>
        <dbReference type="SAM" id="MobiDB-lite"/>
    </source>
</evidence>
<gene>
    <name evidence="2" type="ORF">LAQU0_S23e00848g</name>
</gene>
<name>A0A0P1KY91_9SACH</name>
<feature type="compositionally biased region" description="Polar residues" evidence="1">
    <location>
        <begin position="169"/>
        <end position="185"/>
    </location>
</feature>
<sequence>MSNPDDLLLELIYEYKPHLQSYRHRMNTWNELLRAFNRKTGASYRQNRTLKTRFEKLKELYINNEELPFSNVGLLEELLKEDRRDYKYAKLRRQPSGAENDDSEPPLSTETVPQPPQQTEERSDSGVQSNEETVGTQPPPLDSITVFPHTQMRRYQERQDQHHDFSPGSRHQPQLGESSVHNSNTPSDASASPSRFSSNKQQALSTVDSSRSDMGGDRSYTDSLELQNCTTLEALRREVALMKQNQEIFQKDVIMKLNKIVELLQEREQENEADFLNLPFSTNTQHSPG</sequence>
<dbReference type="AlphaFoldDB" id="A0A0P1KY91"/>
<organism evidence="2 3">
    <name type="scientific">Lachancea quebecensis</name>
    <dbReference type="NCBI Taxonomy" id="1654605"/>
    <lineage>
        <taxon>Eukaryota</taxon>
        <taxon>Fungi</taxon>
        <taxon>Dikarya</taxon>
        <taxon>Ascomycota</taxon>
        <taxon>Saccharomycotina</taxon>
        <taxon>Saccharomycetes</taxon>
        <taxon>Saccharomycetales</taxon>
        <taxon>Saccharomycetaceae</taxon>
        <taxon>Lachancea</taxon>
    </lineage>
</organism>
<keyword evidence="3" id="KW-1185">Reference proteome</keyword>
<feature type="compositionally biased region" description="Polar residues" evidence="1">
    <location>
        <begin position="125"/>
        <end position="136"/>
    </location>
</feature>
<evidence type="ECO:0000313" key="3">
    <source>
        <dbReference type="Proteomes" id="UP000236544"/>
    </source>
</evidence>
<evidence type="ECO:0000313" key="2">
    <source>
        <dbReference type="EMBL" id="CUS25003.1"/>
    </source>
</evidence>
<proteinExistence type="predicted"/>
<dbReference type="OrthoDB" id="4066471at2759"/>
<protein>
    <submittedName>
        <fullName evidence="2">LAQU0S23e00848g1_1</fullName>
    </submittedName>
</protein>
<feature type="region of interest" description="Disordered" evidence="1">
    <location>
        <begin position="90"/>
        <end position="221"/>
    </location>
</feature>
<dbReference type="Proteomes" id="UP000236544">
    <property type="component" value="Unassembled WGS sequence"/>
</dbReference>
<dbReference type="EMBL" id="LN890549">
    <property type="protein sequence ID" value="CUS25003.1"/>
    <property type="molecule type" value="Genomic_DNA"/>
</dbReference>
<accession>A0A0P1KY91</accession>
<feature type="compositionally biased region" description="Low complexity" evidence="1">
    <location>
        <begin position="186"/>
        <end position="198"/>
    </location>
</feature>
<feature type="compositionally biased region" description="Basic and acidic residues" evidence="1">
    <location>
        <begin position="210"/>
        <end position="220"/>
    </location>
</feature>
<feature type="compositionally biased region" description="Basic and acidic residues" evidence="1">
    <location>
        <begin position="154"/>
        <end position="165"/>
    </location>
</feature>
<reference evidence="3" key="1">
    <citation type="submission" date="2015-10" db="EMBL/GenBank/DDBJ databases">
        <authorList>
            <person name="Devillers H."/>
        </authorList>
    </citation>
    <scope>NUCLEOTIDE SEQUENCE [LARGE SCALE GENOMIC DNA]</scope>
</reference>